<reference evidence="4 5" key="1">
    <citation type="submission" date="2017-01" db="EMBL/GenBank/DDBJ databases">
        <title>Draft genome sequence of Bacillus oleronius.</title>
        <authorList>
            <person name="Allam M."/>
        </authorList>
    </citation>
    <scope>NUCLEOTIDE SEQUENCE [LARGE SCALE GENOMIC DNA]</scope>
    <source>
        <strain evidence="4 5">DSM 9356</strain>
    </source>
</reference>
<feature type="binding site" evidence="3">
    <location>
        <position position="141"/>
    </location>
    <ligand>
        <name>a divalent metal cation</name>
        <dbReference type="ChEBI" id="CHEBI:60240"/>
    </ligand>
</feature>
<name>A0A8E2IB75_9BACI</name>
<dbReference type="Proteomes" id="UP000189761">
    <property type="component" value="Unassembled WGS sequence"/>
</dbReference>
<evidence type="ECO:0000256" key="2">
    <source>
        <dbReference type="ARBA" id="ARBA00022723"/>
    </source>
</evidence>
<keyword evidence="5" id="KW-1185">Reference proteome</keyword>
<comment type="caution">
    <text evidence="4">The sequence shown here is derived from an EMBL/GenBank/DDBJ whole genome shotgun (WGS) entry which is preliminary data.</text>
</comment>
<evidence type="ECO:0000313" key="4">
    <source>
        <dbReference type="EMBL" id="OOP70131.1"/>
    </source>
</evidence>
<dbReference type="Gene3D" id="1.20.120.450">
    <property type="entry name" value="dinb family like domain"/>
    <property type="match status" value="1"/>
</dbReference>
<accession>A0A8E2IB75</accession>
<proteinExistence type="inferred from homology"/>
<dbReference type="SUPFAM" id="SSF109854">
    <property type="entry name" value="DinB/YfiT-like putative metalloenzymes"/>
    <property type="match status" value="1"/>
</dbReference>
<organism evidence="4 5">
    <name type="scientific">Heyndrickxia oleronia</name>
    <dbReference type="NCBI Taxonomy" id="38875"/>
    <lineage>
        <taxon>Bacteria</taxon>
        <taxon>Bacillati</taxon>
        <taxon>Bacillota</taxon>
        <taxon>Bacilli</taxon>
        <taxon>Bacillales</taxon>
        <taxon>Bacillaceae</taxon>
        <taxon>Heyndrickxia</taxon>
    </lineage>
</organism>
<evidence type="ECO:0000256" key="1">
    <source>
        <dbReference type="ARBA" id="ARBA00008635"/>
    </source>
</evidence>
<dbReference type="Pfam" id="PF05163">
    <property type="entry name" value="DinB"/>
    <property type="match status" value="1"/>
</dbReference>
<keyword evidence="2 3" id="KW-0479">Metal-binding</keyword>
<evidence type="ECO:0000256" key="3">
    <source>
        <dbReference type="PIRSR" id="PIRSR607837-1"/>
    </source>
</evidence>
<protein>
    <submittedName>
        <fullName evidence="4">Damage-inducible protein DinB</fullName>
    </submittedName>
</protein>
<gene>
    <name evidence="4" type="ORF">BWZ43_01380</name>
</gene>
<dbReference type="EMBL" id="MTLA01000013">
    <property type="protein sequence ID" value="OOP70131.1"/>
    <property type="molecule type" value="Genomic_DNA"/>
</dbReference>
<dbReference type="GO" id="GO:0046872">
    <property type="term" value="F:metal ion binding"/>
    <property type="evidence" value="ECO:0007669"/>
    <property type="project" value="UniProtKB-KW"/>
</dbReference>
<comment type="similarity">
    <text evidence="1">Belongs to the DinB family.</text>
</comment>
<dbReference type="InterPro" id="IPR034660">
    <property type="entry name" value="DinB/YfiT-like"/>
</dbReference>
<dbReference type="RefSeq" id="WP_078109271.1">
    <property type="nucleotide sequence ID" value="NZ_CP065424.1"/>
</dbReference>
<dbReference type="InterPro" id="IPR007837">
    <property type="entry name" value="DinB"/>
</dbReference>
<evidence type="ECO:0000313" key="5">
    <source>
        <dbReference type="Proteomes" id="UP000189761"/>
    </source>
</evidence>
<dbReference type="AlphaFoldDB" id="A0A8E2IB75"/>
<feature type="binding site" evidence="3">
    <location>
        <position position="137"/>
    </location>
    <ligand>
        <name>a divalent metal cation</name>
        <dbReference type="ChEBI" id="CHEBI:60240"/>
    </ligand>
</feature>
<sequence length="162" mass="19222">MSTSQIRDLLFSELYVAVRTTKELLKKITEEDFSFQPNDKMRSLLEQANHLVQIPFIDLAIGQEKSEEEIRELEKKLYSNDVYELGTVMETGFNELKNYYESMSEEEFVGKVTKPFYFTPDMEGHTQAKWLIEITTHAFHHRGQLFNYLKELNKEVNMFDLY</sequence>
<feature type="binding site" evidence="3">
    <location>
        <position position="50"/>
    </location>
    <ligand>
        <name>a divalent metal cation</name>
        <dbReference type="ChEBI" id="CHEBI:60240"/>
    </ligand>
</feature>